<keyword evidence="1" id="KW-0862">Zinc</keyword>
<dbReference type="InterPro" id="IPR036875">
    <property type="entry name" value="Znf_CCHC_sf"/>
</dbReference>
<feature type="domain" description="CCHC-type" evidence="3">
    <location>
        <begin position="75"/>
        <end position="89"/>
    </location>
</feature>
<dbReference type="Gene3D" id="4.10.60.10">
    <property type="entry name" value="Zinc finger, CCHC-type"/>
    <property type="match status" value="1"/>
</dbReference>
<reference evidence="4 5" key="1">
    <citation type="journal article" date="2018" name="Nat. Genet.">
        <title>The Rosa genome provides new insights in the design of modern roses.</title>
        <authorList>
            <person name="Bendahmane M."/>
        </authorList>
    </citation>
    <scope>NUCLEOTIDE SEQUENCE [LARGE SCALE GENOMIC DNA]</scope>
    <source>
        <strain evidence="5">cv. Old Blush</strain>
    </source>
</reference>
<dbReference type="OMA" id="HICASVH"/>
<dbReference type="Proteomes" id="UP000238479">
    <property type="component" value="Chromosome 2"/>
</dbReference>
<sequence length="110" mass="12120">MNYNMQQMDHTLSDLLNMLVTAEKQIKKESGSAAIIASSSSSKSKGKGKKKQVIKPKGAVQKKKKKEQKEPKGICFFCNKDGHWKRNCKAYLASLKNKSSTEGPSGSKEA</sequence>
<accession>A0A2P6S3V6</accession>
<dbReference type="InterPro" id="IPR001878">
    <property type="entry name" value="Znf_CCHC"/>
</dbReference>
<gene>
    <name evidence="4" type="ORF">RchiOBHm_Chr2g0165661</name>
</gene>
<dbReference type="SMART" id="SM00343">
    <property type="entry name" value="ZnF_C2HC"/>
    <property type="match status" value="1"/>
</dbReference>
<keyword evidence="1" id="KW-0863">Zinc-finger</keyword>
<protein>
    <submittedName>
        <fullName evidence="4">Putative transcription factor interactor and regulator CCHC(Zn) family</fullName>
    </submittedName>
</protein>
<comment type="caution">
    <text evidence="4">The sequence shown here is derived from an EMBL/GenBank/DDBJ whole genome shotgun (WGS) entry which is preliminary data.</text>
</comment>
<dbReference type="SUPFAM" id="SSF57756">
    <property type="entry name" value="Retrovirus zinc finger-like domains"/>
    <property type="match status" value="1"/>
</dbReference>
<dbReference type="AlphaFoldDB" id="A0A2P6S3V6"/>
<evidence type="ECO:0000313" key="5">
    <source>
        <dbReference type="Proteomes" id="UP000238479"/>
    </source>
</evidence>
<dbReference type="EMBL" id="PDCK01000040">
    <property type="protein sequence ID" value="PRQ53360.1"/>
    <property type="molecule type" value="Genomic_DNA"/>
</dbReference>
<dbReference type="PROSITE" id="PS50158">
    <property type="entry name" value="ZF_CCHC"/>
    <property type="match status" value="1"/>
</dbReference>
<evidence type="ECO:0000313" key="4">
    <source>
        <dbReference type="EMBL" id="PRQ53360.1"/>
    </source>
</evidence>
<dbReference type="Pfam" id="PF00098">
    <property type="entry name" value="zf-CCHC"/>
    <property type="match status" value="1"/>
</dbReference>
<evidence type="ECO:0000259" key="3">
    <source>
        <dbReference type="PROSITE" id="PS50158"/>
    </source>
</evidence>
<proteinExistence type="predicted"/>
<dbReference type="GO" id="GO:0008270">
    <property type="term" value="F:zinc ion binding"/>
    <property type="evidence" value="ECO:0007669"/>
    <property type="project" value="UniProtKB-KW"/>
</dbReference>
<evidence type="ECO:0000256" key="1">
    <source>
        <dbReference type="PROSITE-ProRule" id="PRU00047"/>
    </source>
</evidence>
<dbReference type="GO" id="GO:0003676">
    <property type="term" value="F:nucleic acid binding"/>
    <property type="evidence" value="ECO:0007669"/>
    <property type="project" value="InterPro"/>
</dbReference>
<feature type="compositionally biased region" description="Low complexity" evidence="2">
    <location>
        <begin position="31"/>
        <end position="43"/>
    </location>
</feature>
<feature type="compositionally biased region" description="Basic residues" evidence="2">
    <location>
        <begin position="44"/>
        <end position="66"/>
    </location>
</feature>
<keyword evidence="1" id="KW-0479">Metal-binding</keyword>
<evidence type="ECO:0000256" key="2">
    <source>
        <dbReference type="SAM" id="MobiDB-lite"/>
    </source>
</evidence>
<keyword evidence="5" id="KW-1185">Reference proteome</keyword>
<dbReference type="Gramene" id="PRQ53360">
    <property type="protein sequence ID" value="PRQ53360"/>
    <property type="gene ID" value="RchiOBHm_Chr2g0165661"/>
</dbReference>
<organism evidence="4 5">
    <name type="scientific">Rosa chinensis</name>
    <name type="common">China rose</name>
    <dbReference type="NCBI Taxonomy" id="74649"/>
    <lineage>
        <taxon>Eukaryota</taxon>
        <taxon>Viridiplantae</taxon>
        <taxon>Streptophyta</taxon>
        <taxon>Embryophyta</taxon>
        <taxon>Tracheophyta</taxon>
        <taxon>Spermatophyta</taxon>
        <taxon>Magnoliopsida</taxon>
        <taxon>eudicotyledons</taxon>
        <taxon>Gunneridae</taxon>
        <taxon>Pentapetalae</taxon>
        <taxon>rosids</taxon>
        <taxon>fabids</taxon>
        <taxon>Rosales</taxon>
        <taxon>Rosaceae</taxon>
        <taxon>Rosoideae</taxon>
        <taxon>Rosoideae incertae sedis</taxon>
        <taxon>Rosa</taxon>
    </lineage>
</organism>
<feature type="region of interest" description="Disordered" evidence="2">
    <location>
        <begin position="31"/>
        <end position="70"/>
    </location>
</feature>
<name>A0A2P6S3V6_ROSCH</name>